<evidence type="ECO:0000256" key="1">
    <source>
        <dbReference type="ARBA" id="ARBA00003474"/>
    </source>
</evidence>
<evidence type="ECO:0000256" key="10">
    <source>
        <dbReference type="ARBA" id="ARBA00023004"/>
    </source>
</evidence>
<gene>
    <name evidence="14" type="ORF">EJ03DRAFT_15365</name>
</gene>
<keyword evidence="9" id="KW-0862">Zinc</keyword>
<evidence type="ECO:0000256" key="3">
    <source>
        <dbReference type="ARBA" id="ARBA00004496"/>
    </source>
</evidence>
<dbReference type="PROSITE" id="PS51074">
    <property type="entry name" value="DPH_MB"/>
    <property type="match status" value="1"/>
</dbReference>
<evidence type="ECO:0000256" key="6">
    <source>
        <dbReference type="ARBA" id="ARBA00021797"/>
    </source>
</evidence>
<keyword evidence="8" id="KW-0479">Metal-binding</keyword>
<protein>
    <recommendedName>
        <fullName evidence="6">Diphthamide biosynthesis protein 4</fullName>
    </recommendedName>
</protein>
<evidence type="ECO:0000259" key="12">
    <source>
        <dbReference type="PROSITE" id="PS50076"/>
    </source>
</evidence>
<dbReference type="InterPro" id="IPR007872">
    <property type="entry name" value="DPH_MB_dom"/>
</dbReference>
<dbReference type="InterPro" id="IPR036869">
    <property type="entry name" value="J_dom_sf"/>
</dbReference>
<proteinExistence type="inferred from homology"/>
<dbReference type="Gene3D" id="1.10.287.110">
    <property type="entry name" value="DnaJ domain"/>
    <property type="match status" value="1"/>
</dbReference>
<accession>A0A6G1KX39</accession>
<dbReference type="InterPro" id="IPR044248">
    <property type="entry name" value="DPH3/4-like"/>
</dbReference>
<dbReference type="EMBL" id="ML995909">
    <property type="protein sequence ID" value="KAF2764829.1"/>
    <property type="molecule type" value="Genomic_DNA"/>
</dbReference>
<dbReference type="CDD" id="cd06257">
    <property type="entry name" value="DnaJ"/>
    <property type="match status" value="1"/>
</dbReference>
<sequence length="166" mass="18498">MPDHYEILGLETRRFAQDLSPQEIRNAYRRALLQHHPDKEISSTSDSGLPEPRIITVDTITLAYKTLSNPSSRQAYDRERLQKLAVESGTSKDGRIHRTGLETVDLDSLDSDDETGLWSRSCRCGDGNGFIVTEAELEKNAEEGELTVGCKGCSLWLKVLFGVDEG</sequence>
<dbReference type="GO" id="GO:0017183">
    <property type="term" value="P:protein histidyl modification to diphthamide"/>
    <property type="evidence" value="ECO:0007669"/>
    <property type="project" value="UniProtKB-UniPathway"/>
</dbReference>
<dbReference type="Proteomes" id="UP000799436">
    <property type="component" value="Unassembled WGS sequence"/>
</dbReference>
<dbReference type="PANTHER" id="PTHR21454:SF46">
    <property type="entry name" value="DIPHTHAMIDE BIOSYNTHESIS PROTEIN 4"/>
    <property type="match status" value="1"/>
</dbReference>
<dbReference type="PROSITE" id="PS50076">
    <property type="entry name" value="DNAJ_2"/>
    <property type="match status" value="1"/>
</dbReference>
<dbReference type="SUPFAM" id="SSF46565">
    <property type="entry name" value="Chaperone J-domain"/>
    <property type="match status" value="1"/>
</dbReference>
<dbReference type="InterPro" id="IPR001623">
    <property type="entry name" value="DnaJ_domain"/>
</dbReference>
<keyword evidence="10" id="KW-0408">Iron</keyword>
<comment type="function">
    <text evidence="1">Required for the first step of diphthamide biosynthesis, the transfer of 3-amino-3-carboxypropyl from S-adenosyl-L-methionine to a histidine residue. Diphthamide is a post-translational modification of histidine which occurs in elongation factor 2.</text>
</comment>
<evidence type="ECO:0000256" key="4">
    <source>
        <dbReference type="ARBA" id="ARBA00005156"/>
    </source>
</evidence>
<dbReference type="Pfam" id="PF05207">
    <property type="entry name" value="Zn_ribbon_CSL"/>
    <property type="match status" value="1"/>
</dbReference>
<evidence type="ECO:0000313" key="15">
    <source>
        <dbReference type="Proteomes" id="UP000799436"/>
    </source>
</evidence>
<comment type="pathway">
    <text evidence="4">Protein modification; peptidyl-diphthamide biosynthesis.</text>
</comment>
<comment type="subcellular location">
    <subcellularLocation>
        <location evidence="3">Cytoplasm</location>
    </subcellularLocation>
    <subcellularLocation>
        <location evidence="2">Nucleus</location>
    </subcellularLocation>
</comment>
<name>A0A6G1KX39_9PEZI</name>
<dbReference type="SUPFAM" id="SSF144217">
    <property type="entry name" value="CSL zinc finger"/>
    <property type="match status" value="1"/>
</dbReference>
<dbReference type="UniPathway" id="UPA00559"/>
<dbReference type="GO" id="GO:0046872">
    <property type="term" value="F:metal ion binding"/>
    <property type="evidence" value="ECO:0007669"/>
    <property type="project" value="UniProtKB-KW"/>
</dbReference>
<keyword evidence="11" id="KW-0539">Nucleus</keyword>
<keyword evidence="15" id="KW-1185">Reference proteome</keyword>
<evidence type="ECO:0000256" key="9">
    <source>
        <dbReference type="ARBA" id="ARBA00022833"/>
    </source>
</evidence>
<evidence type="ECO:0000256" key="11">
    <source>
        <dbReference type="ARBA" id="ARBA00023242"/>
    </source>
</evidence>
<organism evidence="14 15">
    <name type="scientific">Teratosphaeria nubilosa</name>
    <dbReference type="NCBI Taxonomy" id="161662"/>
    <lineage>
        <taxon>Eukaryota</taxon>
        <taxon>Fungi</taxon>
        <taxon>Dikarya</taxon>
        <taxon>Ascomycota</taxon>
        <taxon>Pezizomycotina</taxon>
        <taxon>Dothideomycetes</taxon>
        <taxon>Dothideomycetidae</taxon>
        <taxon>Mycosphaerellales</taxon>
        <taxon>Teratosphaeriaceae</taxon>
        <taxon>Teratosphaeria</taxon>
    </lineage>
</organism>
<comment type="similarity">
    <text evidence="5">Belongs to the DPH4 family.</text>
</comment>
<dbReference type="GO" id="GO:0005737">
    <property type="term" value="C:cytoplasm"/>
    <property type="evidence" value="ECO:0007669"/>
    <property type="project" value="UniProtKB-SubCell"/>
</dbReference>
<evidence type="ECO:0000313" key="14">
    <source>
        <dbReference type="EMBL" id="KAF2764829.1"/>
    </source>
</evidence>
<dbReference type="Gene3D" id="3.10.660.10">
    <property type="entry name" value="DPH Zinc finger"/>
    <property type="match status" value="1"/>
</dbReference>
<reference evidence="14" key="1">
    <citation type="journal article" date="2020" name="Stud. Mycol.">
        <title>101 Dothideomycetes genomes: a test case for predicting lifestyles and emergence of pathogens.</title>
        <authorList>
            <person name="Haridas S."/>
            <person name="Albert R."/>
            <person name="Binder M."/>
            <person name="Bloem J."/>
            <person name="Labutti K."/>
            <person name="Salamov A."/>
            <person name="Andreopoulos B."/>
            <person name="Baker S."/>
            <person name="Barry K."/>
            <person name="Bills G."/>
            <person name="Bluhm B."/>
            <person name="Cannon C."/>
            <person name="Castanera R."/>
            <person name="Culley D."/>
            <person name="Daum C."/>
            <person name="Ezra D."/>
            <person name="Gonzalez J."/>
            <person name="Henrissat B."/>
            <person name="Kuo A."/>
            <person name="Liang C."/>
            <person name="Lipzen A."/>
            <person name="Lutzoni F."/>
            <person name="Magnuson J."/>
            <person name="Mondo S."/>
            <person name="Nolan M."/>
            <person name="Ohm R."/>
            <person name="Pangilinan J."/>
            <person name="Park H.-J."/>
            <person name="Ramirez L."/>
            <person name="Alfaro M."/>
            <person name="Sun H."/>
            <person name="Tritt A."/>
            <person name="Yoshinaga Y."/>
            <person name="Zwiers L.-H."/>
            <person name="Turgeon B."/>
            <person name="Goodwin S."/>
            <person name="Spatafora J."/>
            <person name="Crous P."/>
            <person name="Grigoriev I."/>
        </authorList>
    </citation>
    <scope>NUCLEOTIDE SEQUENCE</scope>
    <source>
        <strain evidence="14">CBS 116005</strain>
    </source>
</reference>
<dbReference type="InterPro" id="IPR036671">
    <property type="entry name" value="DPH_MB_sf"/>
</dbReference>
<feature type="domain" description="DPH-type MB" evidence="13">
    <location>
        <begin position="100"/>
        <end position="162"/>
    </location>
</feature>
<evidence type="ECO:0000256" key="8">
    <source>
        <dbReference type="ARBA" id="ARBA00022723"/>
    </source>
</evidence>
<feature type="domain" description="J" evidence="12">
    <location>
        <begin position="3"/>
        <end position="80"/>
    </location>
</feature>
<dbReference type="GO" id="GO:0005634">
    <property type="term" value="C:nucleus"/>
    <property type="evidence" value="ECO:0007669"/>
    <property type="project" value="UniProtKB-SubCell"/>
</dbReference>
<dbReference type="AlphaFoldDB" id="A0A6G1KX39"/>
<evidence type="ECO:0000259" key="13">
    <source>
        <dbReference type="PROSITE" id="PS51074"/>
    </source>
</evidence>
<dbReference type="SMART" id="SM00271">
    <property type="entry name" value="DnaJ"/>
    <property type="match status" value="1"/>
</dbReference>
<dbReference type="PANTHER" id="PTHR21454">
    <property type="entry name" value="DPH3 HOMOLOG-RELATED"/>
    <property type="match status" value="1"/>
</dbReference>
<keyword evidence="7" id="KW-0963">Cytoplasm</keyword>
<dbReference type="OrthoDB" id="445556at2759"/>
<evidence type="ECO:0000256" key="7">
    <source>
        <dbReference type="ARBA" id="ARBA00022490"/>
    </source>
</evidence>
<dbReference type="Pfam" id="PF00226">
    <property type="entry name" value="DnaJ"/>
    <property type="match status" value="1"/>
</dbReference>
<evidence type="ECO:0000256" key="5">
    <source>
        <dbReference type="ARBA" id="ARBA00006169"/>
    </source>
</evidence>
<evidence type="ECO:0000256" key="2">
    <source>
        <dbReference type="ARBA" id="ARBA00004123"/>
    </source>
</evidence>